<reference evidence="1 2" key="1">
    <citation type="journal article" date="2018" name="Proc. Natl. Acad. Sci. U.S.A.">
        <title>Linking secondary metabolites to gene clusters through genome sequencing of six diverse Aspergillus species.</title>
        <authorList>
            <person name="Kaerboelling I."/>
            <person name="Vesth T.C."/>
            <person name="Frisvad J.C."/>
            <person name="Nybo J.L."/>
            <person name="Theobald S."/>
            <person name="Kuo A."/>
            <person name="Bowyer P."/>
            <person name="Matsuda Y."/>
            <person name="Mondo S."/>
            <person name="Lyhne E.K."/>
            <person name="Kogle M.E."/>
            <person name="Clum A."/>
            <person name="Lipzen A."/>
            <person name="Salamov A."/>
            <person name="Ngan C.Y."/>
            <person name="Daum C."/>
            <person name="Chiniquy J."/>
            <person name="Barry K."/>
            <person name="LaButti K."/>
            <person name="Haridas S."/>
            <person name="Simmons B.A."/>
            <person name="Magnuson J.K."/>
            <person name="Mortensen U.H."/>
            <person name="Larsen T.O."/>
            <person name="Grigoriev I.V."/>
            <person name="Baker S.E."/>
            <person name="Andersen M.R."/>
        </authorList>
    </citation>
    <scope>NUCLEOTIDE SEQUENCE [LARGE SCALE GENOMIC DNA]</scope>
    <source>
        <strain evidence="1 2">IBT 24754</strain>
    </source>
</reference>
<dbReference type="EMBL" id="MSFN02000001">
    <property type="protein sequence ID" value="PTU24411.1"/>
    <property type="molecule type" value="Genomic_DNA"/>
</dbReference>
<proteinExistence type="predicted"/>
<evidence type="ECO:0000313" key="1">
    <source>
        <dbReference type="EMBL" id="PTU24411.1"/>
    </source>
</evidence>
<dbReference type="AlphaFoldDB" id="A0A2T5M794"/>
<dbReference type="VEuPathDB" id="FungiDB:P175DRAFT_0489532"/>
<accession>A0A2T5M794</accession>
<sequence>MHTRMDTSLSDPNPLDYSNAKIMDIFPLYQTTVHYTAVPVKAEPRTRREIPAYAYAMVSNAKHHGLQGAFCSIWCLLTLLNEGIHDINEEDRANPDRNGYTLYHPESIFPHHRFRNARRVPYHLEKSLPKFIQKLEEFPWLSECLSINSADERHTAQATEFCSLELDAGAIDATWKPRAISDHPAIDWPLLMACRDRLRNAGAWCYSLCLNL</sequence>
<gene>
    <name evidence="1" type="ORF">P175DRAFT_0489532</name>
</gene>
<dbReference type="Proteomes" id="UP000244073">
    <property type="component" value="Unassembled WGS sequence"/>
</dbReference>
<dbReference type="RefSeq" id="XP_040755803.1">
    <property type="nucleotide sequence ID" value="XM_040895743.1"/>
</dbReference>
<organism evidence="1 2">
    <name type="scientific">Aspergillus ochraceoroseus IBT 24754</name>
    <dbReference type="NCBI Taxonomy" id="1392256"/>
    <lineage>
        <taxon>Eukaryota</taxon>
        <taxon>Fungi</taxon>
        <taxon>Dikarya</taxon>
        <taxon>Ascomycota</taxon>
        <taxon>Pezizomycotina</taxon>
        <taxon>Eurotiomycetes</taxon>
        <taxon>Eurotiomycetidae</taxon>
        <taxon>Eurotiales</taxon>
        <taxon>Aspergillaceae</taxon>
        <taxon>Aspergillus</taxon>
        <taxon>Aspergillus subgen. Nidulantes</taxon>
    </lineage>
</organism>
<name>A0A2T5M794_9EURO</name>
<dbReference type="GeneID" id="63812625"/>
<protein>
    <submittedName>
        <fullName evidence="1">Uncharacterized protein</fullName>
    </submittedName>
</protein>
<comment type="caution">
    <text evidence="1">The sequence shown here is derived from an EMBL/GenBank/DDBJ whole genome shotgun (WGS) entry which is preliminary data.</text>
</comment>
<evidence type="ECO:0000313" key="2">
    <source>
        <dbReference type="Proteomes" id="UP000244073"/>
    </source>
</evidence>